<dbReference type="RefSeq" id="WP_187442432.1">
    <property type="nucleotide sequence ID" value="NZ_VTET01000005.1"/>
</dbReference>
<gene>
    <name evidence="2" type="ORF">FZC75_11110</name>
</gene>
<evidence type="ECO:0000313" key="3">
    <source>
        <dbReference type="Proteomes" id="UP000324517"/>
    </source>
</evidence>
<feature type="transmembrane region" description="Helical" evidence="1">
    <location>
        <begin position="26"/>
        <end position="43"/>
    </location>
</feature>
<keyword evidence="1" id="KW-0812">Transmembrane</keyword>
<accession>A0A5D4T7L3</accession>
<proteinExistence type="predicted"/>
<keyword evidence="1" id="KW-0472">Membrane</keyword>
<organism evidence="2 3">
    <name type="scientific">Sutcliffiella horikoshii</name>
    <dbReference type="NCBI Taxonomy" id="79883"/>
    <lineage>
        <taxon>Bacteria</taxon>
        <taxon>Bacillati</taxon>
        <taxon>Bacillota</taxon>
        <taxon>Bacilli</taxon>
        <taxon>Bacillales</taxon>
        <taxon>Bacillaceae</taxon>
        <taxon>Sutcliffiella</taxon>
    </lineage>
</organism>
<name>A0A5D4T7L3_9BACI</name>
<dbReference type="EMBL" id="VTET01000005">
    <property type="protein sequence ID" value="TYS71707.1"/>
    <property type="molecule type" value="Genomic_DNA"/>
</dbReference>
<dbReference type="AlphaFoldDB" id="A0A5D4T7L3"/>
<keyword evidence="1" id="KW-1133">Transmembrane helix</keyword>
<sequence length="111" mass="12670">MLVSLIPMPFLFHYYEISQYPESADFLFIFSLFFAGLIGFLTLKVKIRYIIFVNLITIFVSIWLGAAFITPPNGSWFAPIGMNFAIVWTGVVILVVELILRSVFKAVLSRK</sequence>
<evidence type="ECO:0000256" key="1">
    <source>
        <dbReference type="SAM" id="Phobius"/>
    </source>
</evidence>
<protein>
    <submittedName>
        <fullName evidence="2">Uncharacterized protein</fullName>
    </submittedName>
</protein>
<evidence type="ECO:0000313" key="2">
    <source>
        <dbReference type="EMBL" id="TYS71707.1"/>
    </source>
</evidence>
<reference evidence="2 3" key="1">
    <citation type="submission" date="2019-08" db="EMBL/GenBank/DDBJ databases">
        <title>Bacillus genomes from the desert of Cuatro Cienegas, Coahuila.</title>
        <authorList>
            <person name="Olmedo-Alvarez G."/>
        </authorList>
    </citation>
    <scope>NUCLEOTIDE SEQUENCE [LARGE SCALE GENOMIC DNA]</scope>
    <source>
        <strain evidence="2 3">CH98b_3T</strain>
    </source>
</reference>
<feature type="transmembrane region" description="Helical" evidence="1">
    <location>
        <begin position="50"/>
        <end position="70"/>
    </location>
</feature>
<dbReference type="Proteomes" id="UP000324517">
    <property type="component" value="Unassembled WGS sequence"/>
</dbReference>
<comment type="caution">
    <text evidence="2">The sequence shown here is derived from an EMBL/GenBank/DDBJ whole genome shotgun (WGS) entry which is preliminary data.</text>
</comment>
<feature type="transmembrane region" description="Helical" evidence="1">
    <location>
        <begin position="76"/>
        <end position="100"/>
    </location>
</feature>